<dbReference type="Proteomes" id="UP000247152">
    <property type="component" value="Unassembled WGS sequence"/>
</dbReference>
<evidence type="ECO:0000313" key="1">
    <source>
        <dbReference type="EMBL" id="PWY56297.1"/>
    </source>
</evidence>
<comment type="caution">
    <text evidence="1">The sequence shown here is derived from an EMBL/GenBank/DDBJ whole genome shotgun (WGS) entry which is preliminary data.</text>
</comment>
<organism evidence="1 2">
    <name type="scientific">Legionella qingyii</name>
    <dbReference type="NCBI Taxonomy" id="2184757"/>
    <lineage>
        <taxon>Bacteria</taxon>
        <taxon>Pseudomonadati</taxon>
        <taxon>Pseudomonadota</taxon>
        <taxon>Gammaproteobacteria</taxon>
        <taxon>Legionellales</taxon>
        <taxon>Legionellaceae</taxon>
        <taxon>Legionella</taxon>
    </lineage>
</organism>
<sequence>MKDQKIQETVRNLKVTGRIIVAVIRKVNCSRKSEVETKEIRQIDKREPSRVIVQDVHEIRTFNYSTLLFRLRRQPRKVDDMKEIS</sequence>
<protein>
    <submittedName>
        <fullName evidence="1">Uncharacterized protein</fullName>
    </submittedName>
</protein>
<name>A0A317U683_9GAMM</name>
<proteinExistence type="predicted"/>
<dbReference type="EMBL" id="QHJG01000009">
    <property type="protein sequence ID" value="PWY56297.1"/>
    <property type="molecule type" value="Genomic_DNA"/>
</dbReference>
<dbReference type="AlphaFoldDB" id="A0A317U683"/>
<evidence type="ECO:0000313" key="2">
    <source>
        <dbReference type="Proteomes" id="UP000247152"/>
    </source>
</evidence>
<accession>A0A317U683</accession>
<gene>
    <name evidence="1" type="ORF">DGG96_07325</name>
</gene>
<reference evidence="1 2" key="1">
    <citation type="submission" date="2018-05" db="EMBL/GenBank/DDBJ databases">
        <title>Legionella qingyii sp.nov., whole genome shotgun sequence.</title>
        <authorList>
            <person name="Wu H."/>
            <person name="Zhu Q."/>
            <person name="Hu C."/>
        </authorList>
    </citation>
    <scope>NUCLEOTIDE SEQUENCE [LARGE SCALE GENOMIC DNA]</scope>
    <source>
        <strain evidence="1 2">HEB18</strain>
    </source>
</reference>